<gene>
    <name evidence="3" type="ORF">CYL18_18645</name>
</gene>
<keyword evidence="1" id="KW-0175">Coiled coil</keyword>
<evidence type="ECO:0000313" key="4">
    <source>
        <dbReference type="Proteomes" id="UP000239663"/>
    </source>
</evidence>
<evidence type="ECO:0000256" key="1">
    <source>
        <dbReference type="SAM" id="Coils"/>
    </source>
</evidence>
<evidence type="ECO:0000256" key="2">
    <source>
        <dbReference type="SAM" id="Phobius"/>
    </source>
</evidence>
<keyword evidence="2" id="KW-1133">Transmembrane helix</keyword>
<reference evidence="3 4" key="1">
    <citation type="submission" date="2017-12" db="EMBL/GenBank/DDBJ databases">
        <title>Taxonomic description and draft genome of Pradoshia cofamensis Gen. nov., sp. nov., a thermotolerant bacillale isolated from anterior gut of earthworm Eisenia fetida.</title>
        <authorList>
            <person name="Saha T."/>
            <person name="Chakraborty R."/>
        </authorList>
    </citation>
    <scope>NUCLEOTIDE SEQUENCE [LARGE SCALE GENOMIC DNA]</scope>
    <source>
        <strain evidence="3 4">EAG3</strain>
    </source>
</reference>
<dbReference type="Proteomes" id="UP000239663">
    <property type="component" value="Unassembled WGS sequence"/>
</dbReference>
<dbReference type="AlphaFoldDB" id="A0A2S7MV53"/>
<dbReference type="OrthoDB" id="9912931at2"/>
<accession>A0A2S7MV53</accession>
<organism evidence="3 4">
    <name type="scientific">Pradoshia eiseniae</name>
    <dbReference type="NCBI Taxonomy" id="2064768"/>
    <lineage>
        <taxon>Bacteria</taxon>
        <taxon>Bacillati</taxon>
        <taxon>Bacillota</taxon>
        <taxon>Bacilli</taxon>
        <taxon>Bacillales</taxon>
        <taxon>Bacillaceae</taxon>
        <taxon>Pradoshia</taxon>
    </lineage>
</organism>
<keyword evidence="2" id="KW-0812">Transmembrane</keyword>
<evidence type="ECO:0000313" key="3">
    <source>
        <dbReference type="EMBL" id="PQD93681.1"/>
    </source>
</evidence>
<keyword evidence="4" id="KW-1185">Reference proteome</keyword>
<protein>
    <recommendedName>
        <fullName evidence="5">DUF4230 domain-containing protein</fullName>
    </recommendedName>
</protein>
<sequence>MSKVKLFFIGAASTAIILGVFFLGKVFFGEGDSEKQETIVRHEIYKITELEVGAIQEIIKETYIAGNPVTATIKPVDKQGNFFYNEVLGMQKVVELKYKALVRWGYRGEIDKKTITYNEKEEILTIKEPQLTAFYAKDLVNSDEELGWIQSIFSPTSYEDAKIYDKQANTIIEQTIRDNIETGREKVQDHLKDEINKLMENKTIKVPIKDIHFEESEKELNLVNEELEDLEITQPELEKKTEDKESKE</sequence>
<feature type="transmembrane region" description="Helical" evidence="2">
    <location>
        <begin position="6"/>
        <end position="28"/>
    </location>
</feature>
<comment type="caution">
    <text evidence="3">The sequence shown here is derived from an EMBL/GenBank/DDBJ whole genome shotgun (WGS) entry which is preliminary data.</text>
</comment>
<feature type="coiled-coil region" evidence="1">
    <location>
        <begin position="213"/>
        <end position="247"/>
    </location>
</feature>
<proteinExistence type="predicted"/>
<name>A0A2S7MV53_9BACI</name>
<dbReference type="RefSeq" id="WP_104850969.1">
    <property type="nucleotide sequence ID" value="NZ_PKOZ01000028.1"/>
</dbReference>
<keyword evidence="2" id="KW-0472">Membrane</keyword>
<dbReference type="EMBL" id="PKOZ01000028">
    <property type="protein sequence ID" value="PQD93681.1"/>
    <property type="molecule type" value="Genomic_DNA"/>
</dbReference>
<evidence type="ECO:0008006" key="5">
    <source>
        <dbReference type="Google" id="ProtNLM"/>
    </source>
</evidence>